<proteinExistence type="evidence at transcript level"/>
<accession>T1DFI1</accession>
<evidence type="ECO:0000313" key="1">
    <source>
        <dbReference type="EMBL" id="JAA94265.1"/>
    </source>
</evidence>
<organism evidence="1">
    <name type="scientific">Psorophora albipes</name>
    <dbReference type="NCBI Taxonomy" id="869069"/>
    <lineage>
        <taxon>Eukaryota</taxon>
        <taxon>Metazoa</taxon>
        <taxon>Ecdysozoa</taxon>
        <taxon>Arthropoda</taxon>
        <taxon>Hexapoda</taxon>
        <taxon>Insecta</taxon>
        <taxon>Pterygota</taxon>
        <taxon>Neoptera</taxon>
        <taxon>Endopterygota</taxon>
        <taxon>Diptera</taxon>
        <taxon>Nematocera</taxon>
        <taxon>Culicoidea</taxon>
        <taxon>Culicidae</taxon>
        <taxon>Culicinae</taxon>
        <taxon>Aedini</taxon>
        <taxon>Psorophora</taxon>
    </lineage>
</organism>
<dbReference type="EMBL" id="GALA01000587">
    <property type="protein sequence ID" value="JAA94265.1"/>
    <property type="molecule type" value="mRNA"/>
</dbReference>
<dbReference type="AlphaFoldDB" id="T1DFI1"/>
<reference evidence="1" key="1">
    <citation type="journal article" date="2013" name="BMC Genomics">
        <title>A deep insight into the sialotranscriptome of the mosquito, Psorophora albipes.</title>
        <authorList>
            <person name="Chagas A.C."/>
            <person name="Calvo E."/>
            <person name="Rios-Velasquez C.M."/>
            <person name="Pessoa F.A."/>
            <person name="Medeiros J.F."/>
            <person name="Ribeiro J.M."/>
        </authorList>
    </citation>
    <scope>NUCLEOTIDE SEQUENCE</scope>
</reference>
<name>T1DFI1_9DIPT</name>
<protein>
    <submittedName>
        <fullName evidence="1">Putative secreted mucin</fullName>
    </submittedName>
</protein>
<sequence>MLITSVASSAATTSTASSSTLATFCCRSANSIISLRYAITGFGDFQSFAGLQDWFLGSKTGCCCQPKGWSTQGLRWRGQSFGLEAAGSWRTNGQPGRTTSRVRSRNVWSVGVILGSALLVHGNFQCVF</sequence>